<protein>
    <submittedName>
        <fullName evidence="1">Cyanophycinase</fullName>
    </submittedName>
</protein>
<proteinExistence type="predicted"/>
<organism evidence="1 2">
    <name type="scientific">Undibacterium luofuense</name>
    <dbReference type="NCBI Taxonomy" id="2828733"/>
    <lineage>
        <taxon>Bacteria</taxon>
        <taxon>Pseudomonadati</taxon>
        <taxon>Pseudomonadota</taxon>
        <taxon>Betaproteobacteria</taxon>
        <taxon>Burkholderiales</taxon>
        <taxon>Oxalobacteraceae</taxon>
        <taxon>Undibacterium</taxon>
    </lineage>
</organism>
<sequence>MTYSGTLFILGGAIRPDHDAIWHSMVGAAGGAGSRFAVIAAASGQAEVKAQRVCERLHHYRAAPLTVPLAAEGQLPFSPAIASDTNWAAAVATCDAVYLSGGDQGRLRHLLLLSDGSDSLLLAAIRQVFLRDGVIAGSSAGAAVLSHLMLADAGRSLQALQRGLAIPHAICGGLGFAPQDMLIDQHAIARGRYGRMLAAQIATGIPFAAGIDEDTALILQDGIARVCGSGVVLTDIRMAQVNPLPPLRANNVQLSLLRHGDWLALSDWEIHPAEGAKTIPLCSAAEKSLDGASLPDAFDGISLEQITESLIHSPAADCRAKAGNDEYPSYEVRFRKTAATRAWIKENQEYRQLSFAGLQLSAEPDTMRSNNDFSMDIL</sequence>
<dbReference type="InterPro" id="IPR029062">
    <property type="entry name" value="Class_I_gatase-like"/>
</dbReference>
<dbReference type="AlphaFoldDB" id="A0A941DR97"/>
<dbReference type="PANTHER" id="PTHR36175:SF1">
    <property type="entry name" value="CYANOPHYCINASE"/>
    <property type="match status" value="1"/>
</dbReference>
<keyword evidence="2" id="KW-1185">Reference proteome</keyword>
<dbReference type="PANTHER" id="PTHR36175">
    <property type="entry name" value="CYANOPHYCINASE"/>
    <property type="match status" value="1"/>
</dbReference>
<evidence type="ECO:0000313" key="1">
    <source>
        <dbReference type="EMBL" id="MBR7783411.1"/>
    </source>
</evidence>
<reference evidence="1" key="1">
    <citation type="submission" date="2021-04" db="EMBL/GenBank/DDBJ databases">
        <title>novel species isolated from subtropical streams in China.</title>
        <authorList>
            <person name="Lu H."/>
        </authorList>
    </citation>
    <scope>NUCLEOTIDE SEQUENCE</scope>
    <source>
        <strain evidence="1">LFS511W</strain>
    </source>
</reference>
<evidence type="ECO:0000313" key="2">
    <source>
        <dbReference type="Proteomes" id="UP000680067"/>
    </source>
</evidence>
<gene>
    <name evidence="1" type="ORF">KDM89_14800</name>
</gene>
<accession>A0A941DR97</accession>
<dbReference type="RefSeq" id="WP_212688683.1">
    <property type="nucleotide sequence ID" value="NZ_JAGSPN010000011.1"/>
</dbReference>
<dbReference type="Gene3D" id="3.40.50.880">
    <property type="match status" value="1"/>
</dbReference>
<dbReference type="CDD" id="cd03145">
    <property type="entry name" value="GAT1_cyanophycinase"/>
    <property type="match status" value="1"/>
</dbReference>
<comment type="caution">
    <text evidence="1">The sequence shown here is derived from an EMBL/GenBank/DDBJ whole genome shotgun (WGS) entry which is preliminary data.</text>
</comment>
<name>A0A941DR97_9BURK</name>
<dbReference type="Proteomes" id="UP000680067">
    <property type="component" value="Unassembled WGS sequence"/>
</dbReference>
<dbReference type="EMBL" id="JAGSPN010000011">
    <property type="protein sequence ID" value="MBR7783411.1"/>
    <property type="molecule type" value="Genomic_DNA"/>
</dbReference>
<dbReference type="SUPFAM" id="SSF52317">
    <property type="entry name" value="Class I glutamine amidotransferase-like"/>
    <property type="match status" value="1"/>
</dbReference>